<evidence type="ECO:0000256" key="3">
    <source>
        <dbReference type="ARBA" id="ARBA00022723"/>
    </source>
</evidence>
<protein>
    <submittedName>
        <fullName evidence="10">Cytochrome-c peroxidase</fullName>
    </submittedName>
</protein>
<evidence type="ECO:0000259" key="9">
    <source>
        <dbReference type="PROSITE" id="PS51007"/>
    </source>
</evidence>
<dbReference type="EMBL" id="JAPNKA010000001">
    <property type="protein sequence ID" value="MCY1074386.1"/>
    <property type="molecule type" value="Genomic_DNA"/>
</dbReference>
<evidence type="ECO:0000256" key="6">
    <source>
        <dbReference type="ARBA" id="ARBA00023004"/>
    </source>
</evidence>
<keyword evidence="3 7" id="KW-0479">Metal-binding</keyword>
<comment type="caution">
    <text evidence="10">The sequence shown here is derived from an EMBL/GenBank/DDBJ whole genome shotgun (WGS) entry which is preliminary data.</text>
</comment>
<dbReference type="InterPro" id="IPR036909">
    <property type="entry name" value="Cyt_c-like_dom_sf"/>
</dbReference>
<evidence type="ECO:0000313" key="11">
    <source>
        <dbReference type="Proteomes" id="UP001207654"/>
    </source>
</evidence>
<dbReference type="InterPro" id="IPR051395">
    <property type="entry name" value="Cytochrome_c_Peroxidase/MauG"/>
</dbReference>
<keyword evidence="4 8" id="KW-0732">Signal</keyword>
<dbReference type="RefSeq" id="WP_267533354.1">
    <property type="nucleotide sequence ID" value="NZ_JAPNKA010000001.1"/>
</dbReference>
<keyword evidence="5" id="KW-0560">Oxidoreductase</keyword>
<dbReference type="PROSITE" id="PS51007">
    <property type="entry name" value="CYTC"/>
    <property type="match status" value="2"/>
</dbReference>
<reference evidence="10 11" key="1">
    <citation type="submission" date="2022-11" db="EMBL/GenBank/DDBJ databases">
        <title>Minimal conservation of predation-associated metabolite biosynthetic gene clusters underscores biosynthetic potential of Myxococcota including descriptions for ten novel species: Archangium lansinium sp. nov., Myxococcus landrumus sp. nov., Nannocystis bai.</title>
        <authorList>
            <person name="Ahearne A."/>
            <person name="Stevens C."/>
            <person name="Phillips K."/>
        </authorList>
    </citation>
    <scope>NUCLEOTIDE SEQUENCE [LARGE SCALE GENOMIC DNA]</scope>
    <source>
        <strain evidence="10 11">MIWBW</strain>
    </source>
</reference>
<keyword evidence="11" id="KW-1185">Reference proteome</keyword>
<feature type="signal peptide" evidence="8">
    <location>
        <begin position="1"/>
        <end position="22"/>
    </location>
</feature>
<evidence type="ECO:0000256" key="5">
    <source>
        <dbReference type="ARBA" id="ARBA00023002"/>
    </source>
</evidence>
<name>A0ABT3ZYA6_9BACT</name>
<gene>
    <name evidence="10" type="ORF">OV287_07795</name>
</gene>
<keyword evidence="2 7" id="KW-0349">Heme</keyword>
<dbReference type="InterPro" id="IPR004852">
    <property type="entry name" value="Di-haem_cyt_c_peroxidsae"/>
</dbReference>
<evidence type="ECO:0000313" key="10">
    <source>
        <dbReference type="EMBL" id="MCY1074386.1"/>
    </source>
</evidence>
<dbReference type="InterPro" id="IPR009056">
    <property type="entry name" value="Cyt_c-like_dom"/>
</dbReference>
<dbReference type="Gene3D" id="1.10.760.10">
    <property type="entry name" value="Cytochrome c-like domain"/>
    <property type="match status" value="2"/>
</dbReference>
<dbReference type="SUPFAM" id="SSF46626">
    <property type="entry name" value="Cytochrome c"/>
    <property type="match status" value="2"/>
</dbReference>
<evidence type="ECO:0000256" key="2">
    <source>
        <dbReference type="ARBA" id="ARBA00022617"/>
    </source>
</evidence>
<proteinExistence type="predicted"/>
<feature type="domain" description="Cytochrome c" evidence="9">
    <location>
        <begin position="56"/>
        <end position="188"/>
    </location>
</feature>
<feature type="domain" description="Cytochrome c" evidence="9">
    <location>
        <begin position="209"/>
        <end position="365"/>
    </location>
</feature>
<sequence>MRPGARVSWMIAALLFAGAASAEEPPKGAPPPKLPPGVSAILYKVSVPPGSEPTPEKVALGEKLFLDKRLSLDNSVSCSTCHDPEKGFVDGKTVSEGVEKRKGMRNSPTVLNAMFNATQFWDGRSATLEEQAKLPILNPVEMAMPSPEAVVARLRGIPEYATEFQRVFGREVNYDDLASAIAAFERTQFSGNAPFDRFLLQGDGKALDASAKRGWALFNGKARCNQCHAANATSPLFSDQKFHNIGIAAHKQDFVKLAQQGLRVVRTGDEKQIDELAIQTEFSELGRFLVTKHENDVGSFKTPTLRNTGITGPYMHDGSLVTLWDVMDHYNKGGIANPFLDGGMQRLGLTEQEIDDVVAFLFTLTDERFAKLNAKEQARQRARKNVRPERDTALAMGKKGNLGDIGFSPNVQVKNPAEVGAYGGETEAGKVADKAKAPAK</sequence>
<keyword evidence="10" id="KW-0575">Peroxidase</keyword>
<accession>A0ABT3ZYA6</accession>
<evidence type="ECO:0000256" key="7">
    <source>
        <dbReference type="PROSITE-ProRule" id="PRU00433"/>
    </source>
</evidence>
<evidence type="ECO:0000256" key="4">
    <source>
        <dbReference type="ARBA" id="ARBA00022729"/>
    </source>
</evidence>
<dbReference type="GO" id="GO:0004601">
    <property type="term" value="F:peroxidase activity"/>
    <property type="evidence" value="ECO:0007669"/>
    <property type="project" value="UniProtKB-KW"/>
</dbReference>
<evidence type="ECO:0000256" key="1">
    <source>
        <dbReference type="ARBA" id="ARBA00004196"/>
    </source>
</evidence>
<organism evidence="10 11">
    <name type="scientific">Archangium lansingense</name>
    <dbReference type="NCBI Taxonomy" id="2995310"/>
    <lineage>
        <taxon>Bacteria</taxon>
        <taxon>Pseudomonadati</taxon>
        <taxon>Myxococcota</taxon>
        <taxon>Myxococcia</taxon>
        <taxon>Myxococcales</taxon>
        <taxon>Cystobacterineae</taxon>
        <taxon>Archangiaceae</taxon>
        <taxon>Archangium</taxon>
    </lineage>
</organism>
<dbReference type="PANTHER" id="PTHR30600">
    <property type="entry name" value="CYTOCHROME C PEROXIDASE-RELATED"/>
    <property type="match status" value="1"/>
</dbReference>
<dbReference type="Proteomes" id="UP001207654">
    <property type="component" value="Unassembled WGS sequence"/>
</dbReference>
<evidence type="ECO:0000256" key="8">
    <source>
        <dbReference type="SAM" id="SignalP"/>
    </source>
</evidence>
<keyword evidence="6 7" id="KW-0408">Iron</keyword>
<dbReference type="Pfam" id="PF03150">
    <property type="entry name" value="CCP_MauG"/>
    <property type="match status" value="1"/>
</dbReference>
<feature type="chain" id="PRO_5046940631" evidence="8">
    <location>
        <begin position="23"/>
        <end position="440"/>
    </location>
</feature>
<comment type="subcellular location">
    <subcellularLocation>
        <location evidence="1">Cell envelope</location>
    </subcellularLocation>
</comment>
<dbReference type="PANTHER" id="PTHR30600:SF10">
    <property type="entry name" value="BLL6722 PROTEIN"/>
    <property type="match status" value="1"/>
</dbReference>